<feature type="region of interest" description="Disordered" evidence="1">
    <location>
        <begin position="22"/>
        <end position="65"/>
    </location>
</feature>
<protein>
    <submittedName>
        <fullName evidence="2">Uncharacterized protein</fullName>
    </submittedName>
</protein>
<comment type="caution">
    <text evidence="2">The sequence shown here is derived from an EMBL/GenBank/DDBJ whole genome shotgun (WGS) entry which is preliminary data.</text>
</comment>
<feature type="compositionally biased region" description="Basic residues" evidence="1">
    <location>
        <begin position="56"/>
        <end position="65"/>
    </location>
</feature>
<name>A0A8X7BMQ3_TRICX</name>
<sequence>MTPHTITPTMEVVCRCKAKAGLRRSPTGRPGSIPLQSSFLVSGTTPNGGVKDSTRNGHRNPKCPSSRHLRMVREDTGAPSECTTCAWMTADEAIAVRLHFLRCGDLLDDWSVDGILGLVFV</sequence>
<evidence type="ECO:0000313" key="2">
    <source>
        <dbReference type="EMBL" id="GFY36002.1"/>
    </source>
</evidence>
<organism evidence="2 3">
    <name type="scientific">Trichonephila clavipes</name>
    <name type="common">Golden silk orbweaver</name>
    <name type="synonym">Nephila clavipes</name>
    <dbReference type="NCBI Taxonomy" id="2585209"/>
    <lineage>
        <taxon>Eukaryota</taxon>
        <taxon>Metazoa</taxon>
        <taxon>Ecdysozoa</taxon>
        <taxon>Arthropoda</taxon>
        <taxon>Chelicerata</taxon>
        <taxon>Arachnida</taxon>
        <taxon>Araneae</taxon>
        <taxon>Araneomorphae</taxon>
        <taxon>Entelegynae</taxon>
        <taxon>Araneoidea</taxon>
        <taxon>Nephilidae</taxon>
        <taxon>Trichonephila</taxon>
    </lineage>
</organism>
<reference evidence="2" key="1">
    <citation type="submission" date="2020-08" db="EMBL/GenBank/DDBJ databases">
        <title>Multicomponent nature underlies the extraordinary mechanical properties of spider dragline silk.</title>
        <authorList>
            <person name="Kono N."/>
            <person name="Nakamura H."/>
            <person name="Mori M."/>
            <person name="Yoshida Y."/>
            <person name="Ohtoshi R."/>
            <person name="Malay A.D."/>
            <person name="Moran D.A.P."/>
            <person name="Tomita M."/>
            <person name="Numata K."/>
            <person name="Arakawa K."/>
        </authorList>
    </citation>
    <scope>NUCLEOTIDE SEQUENCE</scope>
</reference>
<feature type="compositionally biased region" description="Polar residues" evidence="1">
    <location>
        <begin position="34"/>
        <end position="47"/>
    </location>
</feature>
<evidence type="ECO:0000313" key="3">
    <source>
        <dbReference type="Proteomes" id="UP000887159"/>
    </source>
</evidence>
<evidence type="ECO:0000256" key="1">
    <source>
        <dbReference type="SAM" id="MobiDB-lite"/>
    </source>
</evidence>
<dbReference type="AlphaFoldDB" id="A0A8X7BMQ3"/>
<keyword evidence="3" id="KW-1185">Reference proteome</keyword>
<accession>A0A8X7BMQ3</accession>
<dbReference type="EMBL" id="BMAU01021435">
    <property type="protein sequence ID" value="GFY36002.1"/>
    <property type="molecule type" value="Genomic_DNA"/>
</dbReference>
<gene>
    <name evidence="2" type="primary">X975_19848</name>
    <name evidence="2" type="ORF">TNCV_4843741</name>
</gene>
<dbReference type="Proteomes" id="UP000887159">
    <property type="component" value="Unassembled WGS sequence"/>
</dbReference>
<proteinExistence type="predicted"/>